<dbReference type="RefSeq" id="XP_039124734.1">
    <property type="nucleotide sequence ID" value="XM_039268800.1"/>
</dbReference>
<organism evidence="13 14">
    <name type="scientific">Dioscorea cayennensis subsp. rotundata</name>
    <name type="common">White Guinea yam</name>
    <name type="synonym">Dioscorea rotundata</name>
    <dbReference type="NCBI Taxonomy" id="55577"/>
    <lineage>
        <taxon>Eukaryota</taxon>
        <taxon>Viridiplantae</taxon>
        <taxon>Streptophyta</taxon>
        <taxon>Embryophyta</taxon>
        <taxon>Tracheophyta</taxon>
        <taxon>Spermatophyta</taxon>
        <taxon>Magnoliopsida</taxon>
        <taxon>Liliopsida</taxon>
        <taxon>Dioscoreales</taxon>
        <taxon>Dioscoreaceae</taxon>
        <taxon>Dioscorea</taxon>
    </lineage>
</organism>
<keyword evidence="5" id="KW-0444">Lipid biosynthesis</keyword>
<evidence type="ECO:0000256" key="6">
    <source>
        <dbReference type="ARBA" id="ARBA00022556"/>
    </source>
</evidence>
<evidence type="ECO:0000256" key="3">
    <source>
        <dbReference type="ARBA" id="ARBA00006170"/>
    </source>
</evidence>
<dbReference type="GeneID" id="120261103"/>
<dbReference type="SUPFAM" id="SSF54211">
    <property type="entry name" value="Ribosomal protein S5 domain 2-like"/>
    <property type="match status" value="2"/>
</dbReference>
<accession>A0AB40BCD2</accession>
<evidence type="ECO:0000256" key="5">
    <source>
        <dbReference type="ARBA" id="ARBA00022516"/>
    </source>
</evidence>
<comment type="similarity">
    <text evidence="3">Belongs to the LpxC family.</text>
</comment>
<evidence type="ECO:0000256" key="4">
    <source>
        <dbReference type="ARBA" id="ARBA00012745"/>
    </source>
</evidence>
<dbReference type="GO" id="GO:0046872">
    <property type="term" value="F:metal ion binding"/>
    <property type="evidence" value="ECO:0007669"/>
    <property type="project" value="UniProtKB-KW"/>
</dbReference>
<protein>
    <recommendedName>
        <fullName evidence="4">UDP-3-O-acyl-N-acetylglucosamine deacetylase</fullName>
        <ecNumber evidence="4">3.5.1.108</ecNumber>
    </recommendedName>
</protein>
<dbReference type="InterPro" id="IPR015870">
    <property type="entry name" value="UDP-acyl_N-AcGlcN_deAcase_N"/>
</dbReference>
<evidence type="ECO:0000256" key="7">
    <source>
        <dbReference type="ARBA" id="ARBA00022723"/>
    </source>
</evidence>
<dbReference type="Gene3D" id="3.30.230.20">
    <property type="entry name" value="lpxc deacetylase, domain 1"/>
    <property type="match status" value="1"/>
</dbReference>
<dbReference type="InterPro" id="IPR020568">
    <property type="entry name" value="Ribosomal_Su5_D2-typ_SF"/>
</dbReference>
<comment type="pathway">
    <text evidence="2">Glycolipid biosynthesis; lipid IV(A) biosynthesis; lipid IV(A) from (3R)-3-hydroxytetradecanoyl-[acyl-carrier-protein] and UDP-N-acetyl-alpha-D-glucosamine: step 2/6.</text>
</comment>
<dbReference type="InterPro" id="IPR004463">
    <property type="entry name" value="UDP-acyl_GlcNac_deAcase"/>
</dbReference>
<dbReference type="GO" id="GO:2001289">
    <property type="term" value="P:lipid X metabolic process"/>
    <property type="evidence" value="ECO:0007669"/>
    <property type="project" value="UniProtKB-ARBA"/>
</dbReference>
<dbReference type="GO" id="GO:0103117">
    <property type="term" value="F:UDP-3-O-acyl-N-acetylglucosamine deacetylase activity"/>
    <property type="evidence" value="ECO:0007669"/>
    <property type="project" value="UniProtKB-EC"/>
</dbReference>
<comment type="cofactor">
    <cofactor evidence="1">
        <name>Zn(2+)</name>
        <dbReference type="ChEBI" id="CHEBI:29105"/>
    </cofactor>
</comment>
<dbReference type="GO" id="GO:0016020">
    <property type="term" value="C:membrane"/>
    <property type="evidence" value="ECO:0007669"/>
    <property type="project" value="GOC"/>
</dbReference>
<dbReference type="GO" id="GO:0009245">
    <property type="term" value="P:lipid A biosynthetic process"/>
    <property type="evidence" value="ECO:0007669"/>
    <property type="project" value="UniProtKB-KW"/>
</dbReference>
<name>A0AB40BCD2_DIOCR</name>
<evidence type="ECO:0000256" key="11">
    <source>
        <dbReference type="ARBA" id="ARBA00024535"/>
    </source>
</evidence>
<dbReference type="PANTHER" id="PTHR33694">
    <property type="entry name" value="UDP-3-O-ACYL-N-ACETYLGLUCOSAMINE DEACETYLASE 1, MITOCHONDRIAL-RELATED"/>
    <property type="match status" value="1"/>
</dbReference>
<comment type="function">
    <text evidence="12">Involved in the biosynthesis of lipid A, a phosphorylated glycolipid that in bacteria anchors the lipopolysaccharide to the outer membrane of the cell. Lipid A-like molecules in plants may serve as structural components of the outer membranes of mitochondria and/or chloroplasts, or may be involved in signal transduction or plant defense responses.</text>
</comment>
<keyword evidence="6" id="KW-0441">Lipid A biosynthesis</keyword>
<dbReference type="Proteomes" id="UP001515500">
    <property type="component" value="Chromosome 5"/>
</dbReference>
<proteinExistence type="inferred from homology"/>
<dbReference type="InterPro" id="IPR011334">
    <property type="entry name" value="UDP-acyl_GlcNac_deAcase_C"/>
</dbReference>
<dbReference type="EC" id="3.5.1.108" evidence="4"/>
<evidence type="ECO:0000256" key="9">
    <source>
        <dbReference type="ARBA" id="ARBA00022833"/>
    </source>
</evidence>
<dbReference type="Gene3D" id="3.30.1700.10">
    <property type="entry name" value="lpxc deacetylase, domain 2"/>
    <property type="match status" value="1"/>
</dbReference>
<evidence type="ECO:0000313" key="13">
    <source>
        <dbReference type="Proteomes" id="UP001515500"/>
    </source>
</evidence>
<dbReference type="GO" id="GO:0005739">
    <property type="term" value="C:mitochondrion"/>
    <property type="evidence" value="ECO:0007669"/>
    <property type="project" value="UniProtKB-ARBA"/>
</dbReference>
<keyword evidence="8" id="KW-0378">Hydrolase</keyword>
<evidence type="ECO:0000256" key="1">
    <source>
        <dbReference type="ARBA" id="ARBA00001947"/>
    </source>
</evidence>
<dbReference type="AlphaFoldDB" id="A0AB40BCD2"/>
<evidence type="ECO:0000313" key="14">
    <source>
        <dbReference type="RefSeq" id="XP_039124734.1"/>
    </source>
</evidence>
<keyword evidence="9" id="KW-0862">Zinc</keyword>
<keyword evidence="7" id="KW-0479">Metal-binding</keyword>
<gene>
    <name evidence="14" type="primary">LOC120261103</name>
</gene>
<dbReference type="Pfam" id="PF03331">
    <property type="entry name" value="LpxC"/>
    <property type="match status" value="2"/>
</dbReference>
<dbReference type="PANTHER" id="PTHR33694:SF1">
    <property type="entry name" value="UDP-3-O-ACYL-N-ACETYLGLUCOSAMINE DEACETYLASE 1, MITOCHONDRIAL-RELATED"/>
    <property type="match status" value="1"/>
</dbReference>
<sequence length="287" mass="30598">MFHRALSGGSQALRSRFSSISWKPIGKPQQTLASEIVLAGVALHSGETVTAKLLPEAAGQGRYFVVGGVGGQVTTIAAAIGNAEDSPLCTTLSRAGARVRTVEHLLSALEACGVDNCRIEISGGNEVPVLDGSAKEWVEAIQQVGLCVAEASAGNYIDKLAPFLNEPIYVSRNDSFIFGFPSPEILITYGIDFSKVEKMRSAGLIQGGSAENAIVCSTTRGWLNPPLRYHDEPCRHKVLDLVGDFSLLAHNGNQGLLNAHIIAYKAGHSLHSEFIRCISKILCSVEK</sequence>
<evidence type="ECO:0000256" key="12">
    <source>
        <dbReference type="ARBA" id="ARBA00024987"/>
    </source>
</evidence>
<keyword evidence="13" id="KW-1185">Reference proteome</keyword>
<evidence type="ECO:0000256" key="10">
    <source>
        <dbReference type="ARBA" id="ARBA00023098"/>
    </source>
</evidence>
<evidence type="ECO:0000256" key="8">
    <source>
        <dbReference type="ARBA" id="ARBA00022801"/>
    </source>
</evidence>
<reference evidence="14" key="1">
    <citation type="submission" date="2025-08" db="UniProtKB">
        <authorList>
            <consortium name="RefSeq"/>
        </authorList>
    </citation>
    <scope>IDENTIFICATION</scope>
</reference>
<comment type="catalytic activity">
    <reaction evidence="11">
        <text>a UDP-3-O-[(3R)-3-hydroxyacyl]-N-acetyl-alpha-D-glucosamine + H2O = a UDP-3-O-[(3R)-3-hydroxyacyl]-alpha-D-glucosamine + acetate</text>
        <dbReference type="Rhea" id="RHEA:67816"/>
        <dbReference type="ChEBI" id="CHEBI:15377"/>
        <dbReference type="ChEBI" id="CHEBI:30089"/>
        <dbReference type="ChEBI" id="CHEBI:137740"/>
        <dbReference type="ChEBI" id="CHEBI:173225"/>
        <dbReference type="EC" id="3.5.1.108"/>
    </reaction>
</comment>
<evidence type="ECO:0000256" key="2">
    <source>
        <dbReference type="ARBA" id="ARBA00005002"/>
    </source>
</evidence>
<keyword evidence="10" id="KW-0443">Lipid metabolism</keyword>